<dbReference type="Proteomes" id="UP001431209">
    <property type="component" value="Unassembled WGS sequence"/>
</dbReference>
<protein>
    <submittedName>
        <fullName evidence="1">Dynein light chain</fullName>
    </submittedName>
</protein>
<reference evidence="1 2" key="1">
    <citation type="submission" date="2024-03" db="EMBL/GenBank/DDBJ databases">
        <title>The Acrasis kona genome and developmental transcriptomes reveal deep origins of eukaryotic multicellular pathways.</title>
        <authorList>
            <person name="Sheikh S."/>
            <person name="Fu C.-J."/>
            <person name="Brown M.W."/>
            <person name="Baldauf S.L."/>
        </authorList>
    </citation>
    <scope>NUCLEOTIDE SEQUENCE [LARGE SCALE GENOMIC DNA]</scope>
    <source>
        <strain evidence="1 2">ATCC MYA-3509</strain>
    </source>
</reference>
<dbReference type="EMBL" id="JAOPGA020001148">
    <property type="protein sequence ID" value="KAL0485553.1"/>
    <property type="molecule type" value="Genomic_DNA"/>
</dbReference>
<gene>
    <name evidence="1" type="ORF">AKO1_003148</name>
</gene>
<keyword evidence="2" id="KW-1185">Reference proteome</keyword>
<dbReference type="SUPFAM" id="SSF54648">
    <property type="entry name" value="DLC"/>
    <property type="match status" value="1"/>
</dbReference>
<dbReference type="GO" id="GO:0030286">
    <property type="term" value="C:dynein complex"/>
    <property type="evidence" value="ECO:0007669"/>
    <property type="project" value="InterPro"/>
</dbReference>
<proteinExistence type="predicted"/>
<accession>A0AAW2Z6V2</accession>
<dbReference type="InterPro" id="IPR037177">
    <property type="entry name" value="DLC_sf"/>
</dbReference>
<dbReference type="GO" id="GO:0007017">
    <property type="term" value="P:microtubule-based process"/>
    <property type="evidence" value="ECO:0007669"/>
    <property type="project" value="InterPro"/>
</dbReference>
<dbReference type="AlphaFoldDB" id="A0AAW2Z6V2"/>
<name>A0AAW2Z6V2_9EUKA</name>
<evidence type="ECO:0000313" key="1">
    <source>
        <dbReference type="EMBL" id="KAL0485553.1"/>
    </source>
</evidence>
<evidence type="ECO:0000313" key="2">
    <source>
        <dbReference type="Proteomes" id="UP001431209"/>
    </source>
</evidence>
<organism evidence="1 2">
    <name type="scientific">Acrasis kona</name>
    <dbReference type="NCBI Taxonomy" id="1008807"/>
    <lineage>
        <taxon>Eukaryota</taxon>
        <taxon>Discoba</taxon>
        <taxon>Heterolobosea</taxon>
        <taxon>Tetramitia</taxon>
        <taxon>Eutetramitia</taxon>
        <taxon>Acrasidae</taxon>
        <taxon>Acrasis</taxon>
    </lineage>
</organism>
<sequence>MEVREGFGVGLSQDQKKYMYNLIRETLINKSYGGVDSTKEEHYTQRAFHIGRTFNNHYGGVWSCICGEIINDNLDFSFSLSAVRFQSVVVHKKHFFYVGQIYDPLAAISNTDSEWNLK</sequence>
<comment type="caution">
    <text evidence="1">The sequence shown here is derived from an EMBL/GenBank/DDBJ whole genome shotgun (WGS) entry which is preliminary data.</text>
</comment>